<dbReference type="Proteomes" id="UP000253083">
    <property type="component" value="Unassembled WGS sequence"/>
</dbReference>
<feature type="domain" description="Methyltransferase type 11" evidence="4">
    <location>
        <begin position="44"/>
        <end position="135"/>
    </location>
</feature>
<dbReference type="Gene3D" id="3.40.50.150">
    <property type="entry name" value="Vaccinia Virus protein VP39"/>
    <property type="match status" value="1"/>
</dbReference>
<keyword evidence="2 5" id="KW-0489">Methyltransferase</keyword>
<evidence type="ECO:0000256" key="3">
    <source>
        <dbReference type="ARBA" id="ARBA00022679"/>
    </source>
</evidence>
<accession>A0A395JNM1</accession>
<proteinExistence type="inferred from homology"/>
<comment type="caution">
    <text evidence="5">The sequence shown here is derived from an EMBL/GenBank/DDBJ whole genome shotgun (WGS) entry which is preliminary data.</text>
</comment>
<dbReference type="FunCoup" id="A0A395JNM1">
    <property type="interactions" value="249"/>
</dbReference>
<evidence type="ECO:0000256" key="2">
    <source>
        <dbReference type="ARBA" id="ARBA00022603"/>
    </source>
</evidence>
<gene>
    <name evidence="5" type="ORF">DFR28_101472</name>
</gene>
<dbReference type="InterPro" id="IPR013216">
    <property type="entry name" value="Methyltransf_11"/>
</dbReference>
<reference evidence="5 6" key="1">
    <citation type="submission" date="2018-06" db="EMBL/GenBank/DDBJ databases">
        <title>Genomic Encyclopedia of Type Strains, Phase IV (KMG-IV): sequencing the most valuable type-strain genomes for metagenomic binning, comparative biology and taxonomic classification.</title>
        <authorList>
            <person name="Goeker M."/>
        </authorList>
    </citation>
    <scope>NUCLEOTIDE SEQUENCE [LARGE SCALE GENOMIC DNA]</scope>
    <source>
        <strain evidence="5 6">DSM 24032</strain>
    </source>
</reference>
<dbReference type="InterPro" id="IPR029063">
    <property type="entry name" value="SAM-dependent_MTases_sf"/>
</dbReference>
<evidence type="ECO:0000259" key="4">
    <source>
        <dbReference type="Pfam" id="PF08241"/>
    </source>
</evidence>
<dbReference type="PANTHER" id="PTHR44942">
    <property type="entry name" value="METHYLTRANSF_11 DOMAIN-CONTAINING PROTEIN"/>
    <property type="match status" value="1"/>
</dbReference>
<dbReference type="InterPro" id="IPR051052">
    <property type="entry name" value="Diverse_substrate_MTase"/>
</dbReference>
<dbReference type="InParanoid" id="A0A395JNM1"/>
<keyword evidence="6" id="KW-1185">Reference proteome</keyword>
<comment type="similarity">
    <text evidence="1">Belongs to the methyltransferase superfamily.</text>
</comment>
<organism evidence="5 6">
    <name type="scientific">Arenicella xantha</name>
    <dbReference type="NCBI Taxonomy" id="644221"/>
    <lineage>
        <taxon>Bacteria</taxon>
        <taxon>Pseudomonadati</taxon>
        <taxon>Pseudomonadota</taxon>
        <taxon>Gammaproteobacteria</taxon>
        <taxon>Arenicellales</taxon>
        <taxon>Arenicellaceae</taxon>
        <taxon>Arenicella</taxon>
    </lineage>
</organism>
<dbReference type="CDD" id="cd02440">
    <property type="entry name" value="AdoMet_MTases"/>
    <property type="match status" value="1"/>
</dbReference>
<dbReference type="Pfam" id="PF08241">
    <property type="entry name" value="Methyltransf_11"/>
    <property type="match status" value="1"/>
</dbReference>
<sequence length="269" mass="29552">MIERKLIQRQFSDAAHQYDLKSSMQRDIVDSQLAAINGKPSSVVDLGCGTGYAIDKLTQLGIERIVGVDLAPSMLEVARQRNANASYLCADLEAVPLADCSVDLVLSASAFQWCDLARAAAEAIRVLRPKGQIVLSTFSHGTLAHWRDMWGFNDERRFVERDGLIRAVEQCGATVSAVSNVIFRQSFGSFNDAVSSIRDIGAGERPQTGLMGAKRYRQVRDKVNDIIAQRGHITLVYHVTTINAEKCASASNCRSGMTHSQQSQQKSYV</sequence>
<dbReference type="RefSeq" id="WP_170131945.1">
    <property type="nucleotide sequence ID" value="NZ_QNRT01000001.1"/>
</dbReference>
<dbReference type="SUPFAM" id="SSF53335">
    <property type="entry name" value="S-adenosyl-L-methionine-dependent methyltransferases"/>
    <property type="match status" value="1"/>
</dbReference>
<evidence type="ECO:0000256" key="1">
    <source>
        <dbReference type="ARBA" id="ARBA00008361"/>
    </source>
</evidence>
<keyword evidence="3 5" id="KW-0808">Transferase</keyword>
<dbReference type="EMBL" id="QNRT01000001">
    <property type="protein sequence ID" value="RBP53087.1"/>
    <property type="molecule type" value="Genomic_DNA"/>
</dbReference>
<evidence type="ECO:0000313" key="5">
    <source>
        <dbReference type="EMBL" id="RBP53087.1"/>
    </source>
</evidence>
<dbReference type="PANTHER" id="PTHR44942:SF4">
    <property type="entry name" value="METHYLTRANSFERASE TYPE 11 DOMAIN-CONTAINING PROTEIN"/>
    <property type="match status" value="1"/>
</dbReference>
<protein>
    <submittedName>
        <fullName evidence="5">Malonyl-CoA O-methyltransferase</fullName>
    </submittedName>
</protein>
<evidence type="ECO:0000313" key="6">
    <source>
        <dbReference type="Proteomes" id="UP000253083"/>
    </source>
</evidence>
<dbReference type="AlphaFoldDB" id="A0A395JNM1"/>
<dbReference type="GO" id="GO:0008757">
    <property type="term" value="F:S-adenosylmethionine-dependent methyltransferase activity"/>
    <property type="evidence" value="ECO:0007669"/>
    <property type="project" value="InterPro"/>
</dbReference>
<name>A0A395JNM1_9GAMM</name>
<dbReference type="GO" id="GO:0032259">
    <property type="term" value="P:methylation"/>
    <property type="evidence" value="ECO:0007669"/>
    <property type="project" value="UniProtKB-KW"/>
</dbReference>